<dbReference type="Pfam" id="PF00763">
    <property type="entry name" value="THF_DHG_CYH"/>
    <property type="match status" value="1"/>
</dbReference>
<dbReference type="RefSeq" id="WP_014827462.1">
    <property type="nucleotide sequence ID" value="NC_018068.1"/>
</dbReference>
<dbReference type="Gene3D" id="3.40.50.10860">
    <property type="entry name" value="Leucine Dehydrogenase, chain A, domain 1"/>
    <property type="match status" value="1"/>
</dbReference>
<dbReference type="SUPFAM" id="SSF53223">
    <property type="entry name" value="Aminoacid dehydrogenase-like, N-terminal domain"/>
    <property type="match status" value="1"/>
</dbReference>
<dbReference type="EMBL" id="CP003639">
    <property type="protein sequence ID" value="AFM41464.1"/>
    <property type="molecule type" value="Genomic_DNA"/>
</dbReference>
<evidence type="ECO:0000313" key="3">
    <source>
        <dbReference type="Proteomes" id="UP000002892"/>
    </source>
</evidence>
<proteinExistence type="predicted"/>
<evidence type="ECO:0000259" key="1">
    <source>
        <dbReference type="Pfam" id="PF00763"/>
    </source>
</evidence>
<accession>I4D6P0</accession>
<name>I4D6P0_DESAJ</name>
<dbReference type="GO" id="GO:0016787">
    <property type="term" value="F:hydrolase activity"/>
    <property type="evidence" value="ECO:0007669"/>
    <property type="project" value="UniProtKB-KW"/>
</dbReference>
<dbReference type="GO" id="GO:0004488">
    <property type="term" value="F:methylenetetrahydrofolate dehydrogenase (NADP+) activity"/>
    <property type="evidence" value="ECO:0007669"/>
    <property type="project" value="InterPro"/>
</dbReference>
<organism evidence="2 3">
    <name type="scientific">Desulfosporosinus acidiphilus (strain DSM 22704 / JCM 16185 / SJ4)</name>
    <dbReference type="NCBI Taxonomy" id="646529"/>
    <lineage>
        <taxon>Bacteria</taxon>
        <taxon>Bacillati</taxon>
        <taxon>Bacillota</taxon>
        <taxon>Clostridia</taxon>
        <taxon>Eubacteriales</taxon>
        <taxon>Desulfitobacteriaceae</taxon>
        <taxon>Desulfosporosinus</taxon>
    </lineage>
</organism>
<dbReference type="AlphaFoldDB" id="I4D6P0"/>
<gene>
    <name evidence="2" type="ordered locus">Desaci_2520</name>
</gene>
<keyword evidence="3" id="KW-1185">Reference proteome</keyword>
<dbReference type="KEGG" id="dai:Desaci_2520"/>
<reference evidence="2 3" key="1">
    <citation type="journal article" date="2012" name="J. Bacteriol.">
        <title>Complete genome sequences of Desulfosporosinus orientis DSM765T, Desulfosporosinus youngiae DSM17734T, Desulfosporosinus meridiei DSM13257T, and Desulfosporosinus acidiphilus DSM22704T.</title>
        <authorList>
            <person name="Pester M."/>
            <person name="Brambilla E."/>
            <person name="Alazard D."/>
            <person name="Rattei T."/>
            <person name="Weinmaier T."/>
            <person name="Han J."/>
            <person name="Lucas S."/>
            <person name="Lapidus A."/>
            <person name="Cheng J.F."/>
            <person name="Goodwin L."/>
            <person name="Pitluck S."/>
            <person name="Peters L."/>
            <person name="Ovchinnikova G."/>
            <person name="Teshima H."/>
            <person name="Detter J.C."/>
            <person name="Han C.S."/>
            <person name="Tapia R."/>
            <person name="Land M.L."/>
            <person name="Hauser L."/>
            <person name="Kyrpides N.C."/>
            <person name="Ivanova N.N."/>
            <person name="Pagani I."/>
            <person name="Huntmann M."/>
            <person name="Wei C.L."/>
            <person name="Davenport K.W."/>
            <person name="Daligault H."/>
            <person name="Chain P.S."/>
            <person name="Chen A."/>
            <person name="Mavromatis K."/>
            <person name="Markowitz V."/>
            <person name="Szeto E."/>
            <person name="Mikhailova N."/>
            <person name="Pati A."/>
            <person name="Wagner M."/>
            <person name="Woyke T."/>
            <person name="Ollivier B."/>
            <person name="Klenk H.P."/>
            <person name="Spring S."/>
            <person name="Loy A."/>
        </authorList>
    </citation>
    <scope>NUCLEOTIDE SEQUENCE [LARGE SCALE GENOMIC DNA]</scope>
    <source>
        <strain evidence="3">DSM 22704 / JCM 16185 / SJ4</strain>
    </source>
</reference>
<dbReference type="STRING" id="646529.Desaci_2520"/>
<dbReference type="OrthoDB" id="1796890at2"/>
<feature type="domain" description="Tetrahydrofolate dehydrogenase/cyclohydrolase catalytic" evidence="1">
    <location>
        <begin position="17"/>
        <end position="120"/>
    </location>
</feature>
<evidence type="ECO:0000313" key="2">
    <source>
        <dbReference type="EMBL" id="AFM41464.1"/>
    </source>
</evidence>
<sequence length="168" mass="19199">MDIDMNGLGSQYIKRSFESLTDDLEFLFERLNEPVCLAAVLIDGPNTAISRDLLRKTCDSLPIRYSEYLLPQNIGLEKVVTLIESLNREKSIHGLIVVVPSTLKSVLNLLYDHISPQKNIQLNDEDYHKIEKFGLDPHEKDILSILMMLEKTFYTAVDQIAKQKGHIK</sequence>
<dbReference type="Proteomes" id="UP000002892">
    <property type="component" value="Chromosome"/>
</dbReference>
<dbReference type="InterPro" id="IPR046346">
    <property type="entry name" value="Aminoacid_DH-like_N_sf"/>
</dbReference>
<dbReference type="InterPro" id="IPR020630">
    <property type="entry name" value="THF_DH/CycHdrlase_cat_dom"/>
</dbReference>
<keyword evidence="2" id="KW-0378">Hydrolase</keyword>
<dbReference type="HOGENOM" id="CLU_1583830_0_0_9"/>
<protein>
    <submittedName>
        <fullName evidence="2">5,10-methylene-tetrahydrofolate dehydrogenase/methenyl tetrahydrofolate cyclohydrolase</fullName>
    </submittedName>
</protein>